<evidence type="ECO:0000313" key="3">
    <source>
        <dbReference type="Proteomes" id="UP001265315"/>
    </source>
</evidence>
<protein>
    <submittedName>
        <fullName evidence="2">Uncharacterized protein</fullName>
    </submittedName>
</protein>
<name>A0AAW8LXK0_AGRTU</name>
<gene>
    <name evidence="2" type="ORF">J2W61_003566</name>
</gene>
<evidence type="ECO:0000256" key="1">
    <source>
        <dbReference type="SAM" id="Phobius"/>
    </source>
</evidence>
<dbReference type="Proteomes" id="UP001265315">
    <property type="component" value="Unassembled WGS sequence"/>
</dbReference>
<keyword evidence="1" id="KW-1133">Transmembrane helix</keyword>
<comment type="caution">
    <text evidence="2">The sequence shown here is derived from an EMBL/GenBank/DDBJ whole genome shotgun (WGS) entry which is preliminary data.</text>
</comment>
<feature type="transmembrane region" description="Helical" evidence="1">
    <location>
        <begin position="14"/>
        <end position="34"/>
    </location>
</feature>
<organism evidence="2 3">
    <name type="scientific">Agrobacterium tumefaciens</name>
    <dbReference type="NCBI Taxonomy" id="358"/>
    <lineage>
        <taxon>Bacteria</taxon>
        <taxon>Pseudomonadati</taxon>
        <taxon>Pseudomonadota</taxon>
        <taxon>Alphaproteobacteria</taxon>
        <taxon>Hyphomicrobiales</taxon>
        <taxon>Rhizobiaceae</taxon>
        <taxon>Rhizobium/Agrobacterium group</taxon>
        <taxon>Agrobacterium</taxon>
        <taxon>Agrobacterium tumefaciens complex</taxon>
    </lineage>
</organism>
<keyword evidence="1" id="KW-0472">Membrane</keyword>
<keyword evidence="1" id="KW-0812">Transmembrane</keyword>
<accession>A0AAW8LXK0</accession>
<sequence length="35" mass="3978">MNLRRPVLRFLLRYLHPIIAIALLLAGPAGILLLR</sequence>
<dbReference type="EMBL" id="JAVDSW010000003">
    <property type="protein sequence ID" value="MDR6703694.1"/>
    <property type="molecule type" value="Genomic_DNA"/>
</dbReference>
<proteinExistence type="predicted"/>
<reference evidence="2" key="1">
    <citation type="submission" date="2023-07" db="EMBL/GenBank/DDBJ databases">
        <title>Sorghum-associated microbial communities from plants grown in Nebraska, USA.</title>
        <authorList>
            <person name="Schachtman D."/>
        </authorList>
    </citation>
    <scope>NUCLEOTIDE SEQUENCE</scope>
    <source>
        <strain evidence="2">1457</strain>
    </source>
</reference>
<dbReference type="AlphaFoldDB" id="A0AAW8LXK0"/>
<evidence type="ECO:0000313" key="2">
    <source>
        <dbReference type="EMBL" id="MDR6703694.1"/>
    </source>
</evidence>